<reference evidence="2 3" key="1">
    <citation type="journal article" date="2014" name="PLoS ONE">
        <title>Physiological and genomic features of a novel sulfur-oxidizing gammaproteobacterium belonging to a previously uncultivated symbiotic lineage isolated from a hydrothermal vent.</title>
        <authorList>
            <person name="Nunoura T."/>
            <person name="Takaki Y."/>
            <person name="Kazama H."/>
            <person name="Kakuta J."/>
            <person name="Shimamura S."/>
            <person name="Makita H."/>
            <person name="Hirai M."/>
            <person name="Miyazaki M."/>
            <person name="Takai K."/>
        </authorList>
    </citation>
    <scope>NUCLEOTIDE SEQUENCE [LARGE SCALE GENOMIC DNA]</scope>
    <source>
        <strain evidence="2 3">Hiromi1</strain>
    </source>
</reference>
<accession>A0A7U6GHT9</accession>
<dbReference type="OrthoDB" id="8613261at2"/>
<dbReference type="Gene3D" id="1.10.260.40">
    <property type="entry name" value="lambda repressor-like DNA-binding domains"/>
    <property type="match status" value="1"/>
</dbReference>
<evidence type="ECO:0000313" key="2">
    <source>
        <dbReference type="EMBL" id="BAO43874.1"/>
    </source>
</evidence>
<dbReference type="Proteomes" id="UP000031631">
    <property type="component" value="Chromosome"/>
</dbReference>
<proteinExistence type="predicted"/>
<dbReference type="AlphaFoldDB" id="A0A7U6GHT9"/>
<dbReference type="SUPFAM" id="SSF47413">
    <property type="entry name" value="lambda repressor-like DNA-binding domains"/>
    <property type="match status" value="1"/>
</dbReference>
<gene>
    <name evidence="2" type="ORF">TBH_C0944</name>
</gene>
<name>A0A7U6GHT9_9GAMM</name>
<evidence type="ECO:0000259" key="1">
    <source>
        <dbReference type="PROSITE" id="PS50943"/>
    </source>
</evidence>
<dbReference type="KEGG" id="tbn:TBH_C0944"/>
<evidence type="ECO:0000313" key="3">
    <source>
        <dbReference type="Proteomes" id="UP000031631"/>
    </source>
</evidence>
<dbReference type="Pfam" id="PF01381">
    <property type="entry name" value="HTH_3"/>
    <property type="match status" value="1"/>
</dbReference>
<protein>
    <submittedName>
        <fullName evidence="2">Transcriptional regulator, XRE family</fullName>
    </submittedName>
</protein>
<sequence length="138" mass="14785">MNVPIPAKIRQARKLAGLTQAELAKQVGVAQKTISRIESGQDERLNAIIPLILDIAKATGVSFQQLIGCQSRPDVKAIIEDPGSPSGLRELARDNALRESMSVTDDDIASLATINLDGRISKNGYIQLLIAIRAVTGK</sequence>
<dbReference type="InterPro" id="IPR001387">
    <property type="entry name" value="Cro/C1-type_HTH"/>
</dbReference>
<dbReference type="RefSeq" id="WP_041066060.1">
    <property type="nucleotide sequence ID" value="NZ_AP012273.1"/>
</dbReference>
<keyword evidence="3" id="KW-1185">Reference proteome</keyword>
<dbReference type="InterPro" id="IPR010982">
    <property type="entry name" value="Lambda_DNA-bd_dom_sf"/>
</dbReference>
<dbReference type="PROSITE" id="PS50943">
    <property type="entry name" value="HTH_CROC1"/>
    <property type="match status" value="1"/>
</dbReference>
<organism evidence="2 3">
    <name type="scientific">Thiolapillus brandeum</name>
    <dbReference type="NCBI Taxonomy" id="1076588"/>
    <lineage>
        <taxon>Bacteria</taxon>
        <taxon>Pseudomonadati</taxon>
        <taxon>Pseudomonadota</taxon>
        <taxon>Gammaproteobacteria</taxon>
        <taxon>Chromatiales</taxon>
        <taxon>Sedimenticolaceae</taxon>
        <taxon>Thiolapillus</taxon>
    </lineage>
</organism>
<dbReference type="EMBL" id="AP012273">
    <property type="protein sequence ID" value="BAO43874.1"/>
    <property type="molecule type" value="Genomic_DNA"/>
</dbReference>
<feature type="domain" description="HTH cro/C1-type" evidence="1">
    <location>
        <begin position="9"/>
        <end position="66"/>
    </location>
</feature>
<dbReference type="SMART" id="SM00530">
    <property type="entry name" value="HTH_XRE"/>
    <property type="match status" value="1"/>
</dbReference>
<dbReference type="CDD" id="cd00093">
    <property type="entry name" value="HTH_XRE"/>
    <property type="match status" value="1"/>
</dbReference>
<dbReference type="GO" id="GO:0003677">
    <property type="term" value="F:DNA binding"/>
    <property type="evidence" value="ECO:0007669"/>
    <property type="project" value="InterPro"/>
</dbReference>